<proteinExistence type="predicted"/>
<dbReference type="RefSeq" id="WP_302711725.1">
    <property type="nucleotide sequence ID" value="NZ_JAULRT010000035.1"/>
</dbReference>
<reference evidence="1" key="1">
    <citation type="submission" date="2023-07" db="EMBL/GenBank/DDBJ databases">
        <title>Gilvimarinus algae sp. nov., isolated from the surface of Kelp.</title>
        <authorList>
            <person name="Sun Y.Y."/>
            <person name="Gong Y."/>
            <person name="Du Z.J."/>
        </authorList>
    </citation>
    <scope>NUCLEOTIDE SEQUENCE</scope>
    <source>
        <strain evidence="1">SDUM040014</strain>
    </source>
</reference>
<name>A0ABT8TD98_9GAMM</name>
<keyword evidence="2" id="KW-1185">Reference proteome</keyword>
<comment type="caution">
    <text evidence="1">The sequence shown here is derived from an EMBL/GenBank/DDBJ whole genome shotgun (WGS) entry which is preliminary data.</text>
</comment>
<gene>
    <name evidence="1" type="ORF">QWI16_05370</name>
</gene>
<protein>
    <submittedName>
        <fullName evidence="1">Uncharacterized protein</fullName>
    </submittedName>
</protein>
<organism evidence="1 2">
    <name type="scientific">Gilvimarinus algae</name>
    <dbReference type="NCBI Taxonomy" id="3058037"/>
    <lineage>
        <taxon>Bacteria</taxon>
        <taxon>Pseudomonadati</taxon>
        <taxon>Pseudomonadota</taxon>
        <taxon>Gammaproteobacteria</taxon>
        <taxon>Cellvibrionales</taxon>
        <taxon>Cellvibrionaceae</taxon>
        <taxon>Gilvimarinus</taxon>
    </lineage>
</organism>
<dbReference type="Proteomes" id="UP001168380">
    <property type="component" value="Unassembled WGS sequence"/>
</dbReference>
<evidence type="ECO:0000313" key="1">
    <source>
        <dbReference type="EMBL" id="MDO3381595.1"/>
    </source>
</evidence>
<accession>A0ABT8TD98</accession>
<sequence>MSEDPLKILSDQITEAHTKIQHAHQHINPVVAVRRGLRDTGIPADVMTVDCLRTRKRIMMILHDKEPGTLLYQFGSLDIEASDEFQRKALSEVNVDLLFGWMGDYFSDKPLAYKN</sequence>
<evidence type="ECO:0000313" key="2">
    <source>
        <dbReference type="Proteomes" id="UP001168380"/>
    </source>
</evidence>
<dbReference type="EMBL" id="JAULRT010000035">
    <property type="protein sequence ID" value="MDO3381595.1"/>
    <property type="molecule type" value="Genomic_DNA"/>
</dbReference>